<reference evidence="1" key="1">
    <citation type="submission" date="2023-03" db="EMBL/GenBank/DDBJ databases">
        <title>Massive genome expansion in bonnet fungi (Mycena s.s.) driven by repeated elements and novel gene families across ecological guilds.</title>
        <authorList>
            <consortium name="Lawrence Berkeley National Laboratory"/>
            <person name="Harder C.B."/>
            <person name="Miyauchi S."/>
            <person name="Viragh M."/>
            <person name="Kuo A."/>
            <person name="Thoen E."/>
            <person name="Andreopoulos B."/>
            <person name="Lu D."/>
            <person name="Skrede I."/>
            <person name="Drula E."/>
            <person name="Henrissat B."/>
            <person name="Morin E."/>
            <person name="Kohler A."/>
            <person name="Barry K."/>
            <person name="LaButti K."/>
            <person name="Morin E."/>
            <person name="Salamov A."/>
            <person name="Lipzen A."/>
            <person name="Mereny Z."/>
            <person name="Hegedus B."/>
            <person name="Baldrian P."/>
            <person name="Stursova M."/>
            <person name="Weitz H."/>
            <person name="Taylor A."/>
            <person name="Grigoriev I.V."/>
            <person name="Nagy L.G."/>
            <person name="Martin F."/>
            <person name="Kauserud H."/>
        </authorList>
    </citation>
    <scope>NUCLEOTIDE SEQUENCE</scope>
    <source>
        <strain evidence="1">CBHHK200</strain>
    </source>
</reference>
<dbReference type="EMBL" id="JARJCM010000257">
    <property type="protein sequence ID" value="KAJ7020612.1"/>
    <property type="molecule type" value="Genomic_DNA"/>
</dbReference>
<dbReference type="InterPro" id="IPR011333">
    <property type="entry name" value="SKP1/BTB/POZ_sf"/>
</dbReference>
<sequence>MNPNPTPDDTYYLETITFQVEDRLFKVPRYHFERNSEIHATALTLPAGSHTVEGTSDQNPVKLEGIGYGDFRALLKVLYPLRNPMESMPKEEWISVLKLSTMWCLLETRALAIERLTVHVQNTVQGIILGREYHVEDWVRSGYETLAQRGLSLNDAEVIGWETATKIYAIREELLVTEMGYRRQASNLRGADIKAAFLDELQQVASDVYSRTPHLPERTA</sequence>
<comment type="caution">
    <text evidence="1">The sequence shown here is derived from an EMBL/GenBank/DDBJ whole genome shotgun (WGS) entry which is preliminary data.</text>
</comment>
<evidence type="ECO:0000313" key="1">
    <source>
        <dbReference type="EMBL" id="KAJ7020612.1"/>
    </source>
</evidence>
<name>A0AAD6S4W1_9AGAR</name>
<keyword evidence="2" id="KW-1185">Reference proteome</keyword>
<accession>A0AAD6S4W1</accession>
<dbReference type="Gene3D" id="3.30.710.10">
    <property type="entry name" value="Potassium Channel Kv1.1, Chain A"/>
    <property type="match status" value="1"/>
</dbReference>
<evidence type="ECO:0008006" key="3">
    <source>
        <dbReference type="Google" id="ProtNLM"/>
    </source>
</evidence>
<dbReference type="Proteomes" id="UP001218188">
    <property type="component" value="Unassembled WGS sequence"/>
</dbReference>
<dbReference type="AlphaFoldDB" id="A0AAD6S4W1"/>
<gene>
    <name evidence="1" type="ORF">C8F04DRAFT_1317151</name>
</gene>
<organism evidence="1 2">
    <name type="scientific">Mycena alexandri</name>
    <dbReference type="NCBI Taxonomy" id="1745969"/>
    <lineage>
        <taxon>Eukaryota</taxon>
        <taxon>Fungi</taxon>
        <taxon>Dikarya</taxon>
        <taxon>Basidiomycota</taxon>
        <taxon>Agaricomycotina</taxon>
        <taxon>Agaricomycetes</taxon>
        <taxon>Agaricomycetidae</taxon>
        <taxon>Agaricales</taxon>
        <taxon>Marasmiineae</taxon>
        <taxon>Mycenaceae</taxon>
        <taxon>Mycena</taxon>
    </lineage>
</organism>
<protein>
    <recommendedName>
        <fullName evidence="3">BTB domain-containing protein</fullName>
    </recommendedName>
</protein>
<evidence type="ECO:0000313" key="2">
    <source>
        <dbReference type="Proteomes" id="UP001218188"/>
    </source>
</evidence>
<proteinExistence type="predicted"/>